<dbReference type="GO" id="GO:0015093">
    <property type="term" value="F:ferrous iron transmembrane transporter activity"/>
    <property type="evidence" value="ECO:0007669"/>
    <property type="project" value="TreeGrafter"/>
</dbReference>
<dbReference type="EMBL" id="CP049075">
    <property type="protein sequence ID" value="QLI05237.1"/>
    <property type="molecule type" value="Genomic_DNA"/>
</dbReference>
<dbReference type="GO" id="GO:0033573">
    <property type="term" value="C:high-affinity iron permease complex"/>
    <property type="evidence" value="ECO:0007669"/>
    <property type="project" value="InterPro"/>
</dbReference>
<dbReference type="Proteomes" id="UP000509414">
    <property type="component" value="Chromosome"/>
</dbReference>
<keyword evidence="7" id="KW-0732">Signal</keyword>
<accession>A0A7H9CGF3</accession>
<feature type="signal peptide" evidence="7">
    <location>
        <begin position="1"/>
        <end position="19"/>
    </location>
</feature>
<comment type="similarity">
    <text evidence="2">Belongs to the oxidase-dependent Fe transporter (OFeT) (TC 9.A.10.1) family.</text>
</comment>
<feature type="chain" id="PRO_5028811073" evidence="7">
    <location>
        <begin position="20"/>
        <end position="631"/>
    </location>
</feature>
<feature type="transmembrane region" description="Helical" evidence="6">
    <location>
        <begin position="522"/>
        <end position="543"/>
    </location>
</feature>
<feature type="transmembrane region" description="Helical" evidence="6">
    <location>
        <begin position="555"/>
        <end position="576"/>
    </location>
</feature>
<dbReference type="AlphaFoldDB" id="A0A7H9CGF3"/>
<name>A0A7H9CGF3_9BACT</name>
<dbReference type="PANTHER" id="PTHR31632">
    <property type="entry name" value="IRON TRANSPORTER FTH1"/>
    <property type="match status" value="1"/>
</dbReference>
<evidence type="ECO:0000256" key="2">
    <source>
        <dbReference type="ARBA" id="ARBA00008333"/>
    </source>
</evidence>
<evidence type="ECO:0000256" key="3">
    <source>
        <dbReference type="ARBA" id="ARBA00022692"/>
    </source>
</evidence>
<evidence type="ECO:0000256" key="5">
    <source>
        <dbReference type="ARBA" id="ARBA00023136"/>
    </source>
</evidence>
<dbReference type="KEGG" id="cinf:CINF_0716"/>
<comment type="subcellular location">
    <subcellularLocation>
        <location evidence="1">Membrane</location>
        <topology evidence="1">Multi-pass membrane protein</topology>
    </subcellularLocation>
</comment>
<keyword evidence="3 6" id="KW-0812">Transmembrane</keyword>
<feature type="transmembrane region" description="Helical" evidence="6">
    <location>
        <begin position="488"/>
        <end position="510"/>
    </location>
</feature>
<feature type="transmembrane region" description="Helical" evidence="6">
    <location>
        <begin position="440"/>
        <end position="461"/>
    </location>
</feature>
<protein>
    <submittedName>
        <fullName evidence="8">Ferrirhodotorulic acid ABC transporter, inner membrane protein</fullName>
    </submittedName>
</protein>
<keyword evidence="5 6" id="KW-0472">Membrane</keyword>
<dbReference type="RefSeq" id="WP_240156158.1">
    <property type="nucleotide sequence ID" value="NZ_CP049075.1"/>
</dbReference>
<gene>
    <name evidence="8" type="ORF">CINF_0716</name>
</gene>
<evidence type="ECO:0000313" key="9">
    <source>
        <dbReference type="Proteomes" id="UP000509414"/>
    </source>
</evidence>
<dbReference type="PANTHER" id="PTHR31632:SF2">
    <property type="entry name" value="PLASMA MEMBRANE IRON PERMEASE"/>
    <property type="match status" value="1"/>
</dbReference>
<keyword evidence="9" id="KW-1185">Reference proteome</keyword>
<organism evidence="8 9">
    <name type="scientific">Candidatus Campylobacter infans</name>
    <dbReference type="NCBI Taxonomy" id="2561898"/>
    <lineage>
        <taxon>Bacteria</taxon>
        <taxon>Pseudomonadati</taxon>
        <taxon>Campylobacterota</taxon>
        <taxon>Epsilonproteobacteria</taxon>
        <taxon>Campylobacterales</taxon>
        <taxon>Campylobacteraceae</taxon>
        <taxon>Campylobacter</taxon>
    </lineage>
</organism>
<feature type="transmembrane region" description="Helical" evidence="6">
    <location>
        <begin position="607"/>
        <end position="624"/>
    </location>
</feature>
<evidence type="ECO:0000313" key="8">
    <source>
        <dbReference type="EMBL" id="QLI05237.1"/>
    </source>
</evidence>
<feature type="transmembrane region" description="Helical" evidence="6">
    <location>
        <begin position="369"/>
        <end position="396"/>
    </location>
</feature>
<reference evidence="8 9" key="1">
    <citation type="submission" date="2020-02" db="EMBL/GenBank/DDBJ databases">
        <title>Complete genome sequence of the novel Campylobacter species Candidatus Campylobacter infans.</title>
        <authorList>
            <person name="Duim B."/>
            <person name="Zomer A."/>
            <person name="van der Graaf L."/>
            <person name="Wagenaar J."/>
        </authorList>
    </citation>
    <scope>NUCLEOTIDE SEQUENCE [LARGE SCALE GENOMIC DNA]</scope>
    <source>
        <strain evidence="8 9">19S00001</strain>
    </source>
</reference>
<evidence type="ECO:0000256" key="1">
    <source>
        <dbReference type="ARBA" id="ARBA00004141"/>
    </source>
</evidence>
<sequence length="631" mass="70297">MRFMCKILSFMLLPIMLMASDYNEQAQAIKDAFNKVLELYKEGKDNEAKKQTQQAYFGHFENLEAGVRLNLGSKKSYDMEKQFGQIRKAIVAKESYEQIKARIDALNAQIDEVLPIINSGHRLNAQSDLQISLTDDNPWNAVLESIQTQIQNTKTKDPKNDKQAILTALNELKMDLYRNSGLEIAVRRYGGFSFGAIQKTGKAVDANIQQAINELIRSVASGQEISDFNQALVDIDELISTTISRLPQDSYALAPKQENKENFKDYTSVVENIRSRINKAIALYDEGKIDEAIEHTQNAYFDEYEASGMENTIGGRDGALKLSTEASFNALNAAFNAGDENAIQKAKDELFAQLEKSLELTGKNSAWDIFLYALIIILREGFEALIIVTAVILYLLKTKNEKRLNIVYSALSVALILSVITAYALSLIFGTQMAAQSREILEGAVMLVATVLLFYVGFWLLSNANAKKWNAYISSQVQNSLSKKDGKMLWWVVFLAVYREGAETVLFYTALVLDASDKSSGLGMVAAGFCLGIVLLAISYVILKIFALKIPIKPFFLATSAMIFYMSIAFTGKGVMELIEGKLFVGHSISAIPTLPWLGLYPYYESLVPQALMILALIFGLIYTKQKQTQS</sequence>
<keyword evidence="4 6" id="KW-1133">Transmembrane helix</keyword>
<evidence type="ECO:0000256" key="7">
    <source>
        <dbReference type="SAM" id="SignalP"/>
    </source>
</evidence>
<feature type="transmembrane region" description="Helical" evidence="6">
    <location>
        <begin position="408"/>
        <end position="428"/>
    </location>
</feature>
<dbReference type="InterPro" id="IPR004923">
    <property type="entry name" value="FTR1/Fip1/EfeU"/>
</dbReference>
<proteinExistence type="inferred from homology"/>
<evidence type="ECO:0000256" key="4">
    <source>
        <dbReference type="ARBA" id="ARBA00022989"/>
    </source>
</evidence>
<dbReference type="Pfam" id="PF03239">
    <property type="entry name" value="FTR1"/>
    <property type="match status" value="2"/>
</dbReference>
<evidence type="ECO:0000256" key="6">
    <source>
        <dbReference type="SAM" id="Phobius"/>
    </source>
</evidence>